<evidence type="ECO:0000313" key="6">
    <source>
        <dbReference type="EMBL" id="CAK7262840.1"/>
    </source>
</evidence>
<proteinExistence type="inferred from homology"/>
<dbReference type="SUPFAM" id="SSF101751">
    <property type="entry name" value="Hydrophobin II, HfbII"/>
    <property type="match status" value="1"/>
</dbReference>
<dbReference type="Pfam" id="PF06766">
    <property type="entry name" value="Hydrophobin_2"/>
    <property type="match status" value="1"/>
</dbReference>
<evidence type="ECO:0000256" key="2">
    <source>
        <dbReference type="ARBA" id="ARBA00009576"/>
    </source>
</evidence>
<keyword evidence="3" id="KW-1015">Disulfide bond</keyword>
<dbReference type="InterPro" id="IPR010636">
    <property type="entry name" value="Class_II_hydrophobin"/>
</dbReference>
<evidence type="ECO:0008006" key="8">
    <source>
        <dbReference type="Google" id="ProtNLM"/>
    </source>
</evidence>
<feature type="signal peptide" evidence="5">
    <location>
        <begin position="1"/>
        <end position="17"/>
    </location>
</feature>
<feature type="compositionally biased region" description="Gly residues" evidence="4">
    <location>
        <begin position="28"/>
        <end position="50"/>
    </location>
</feature>
<evidence type="ECO:0000256" key="1">
    <source>
        <dbReference type="ARBA" id="ARBA00004196"/>
    </source>
</evidence>
<comment type="caution">
    <text evidence="6">The sequence shown here is derived from an EMBL/GenBank/DDBJ whole genome shotgun (WGS) entry which is preliminary data.</text>
</comment>
<keyword evidence="7" id="KW-1185">Reference proteome</keyword>
<protein>
    <recommendedName>
        <fullName evidence="8">Hydrophobin</fullName>
    </recommendedName>
</protein>
<comment type="similarity">
    <text evidence="2">Belongs to the cerato-ulmin hydrophobin family.</text>
</comment>
<organism evidence="6 7">
    <name type="scientific">Sporothrix epigloea</name>
    <dbReference type="NCBI Taxonomy" id="1892477"/>
    <lineage>
        <taxon>Eukaryota</taxon>
        <taxon>Fungi</taxon>
        <taxon>Dikarya</taxon>
        <taxon>Ascomycota</taxon>
        <taxon>Pezizomycotina</taxon>
        <taxon>Sordariomycetes</taxon>
        <taxon>Sordariomycetidae</taxon>
        <taxon>Ophiostomatales</taxon>
        <taxon>Ophiostomataceae</taxon>
        <taxon>Sporothrix</taxon>
    </lineage>
</organism>
<dbReference type="CDD" id="cd23508">
    <property type="entry name" value="hydrophobin_II"/>
    <property type="match status" value="1"/>
</dbReference>
<feature type="chain" id="PRO_5045353754" description="Hydrophobin" evidence="5">
    <location>
        <begin position="18"/>
        <end position="125"/>
    </location>
</feature>
<dbReference type="Proteomes" id="UP001642502">
    <property type="component" value="Unassembled WGS sequence"/>
</dbReference>
<evidence type="ECO:0000256" key="5">
    <source>
        <dbReference type="SAM" id="SignalP"/>
    </source>
</evidence>
<dbReference type="EMBL" id="CAWUON010000001">
    <property type="protein sequence ID" value="CAK7262840.1"/>
    <property type="molecule type" value="Genomic_DNA"/>
</dbReference>
<accession>A0ABP0D6H1</accession>
<reference evidence="6 7" key="1">
    <citation type="submission" date="2024-01" db="EMBL/GenBank/DDBJ databases">
        <authorList>
            <person name="Allen C."/>
            <person name="Tagirdzhanova G."/>
        </authorList>
    </citation>
    <scope>NUCLEOTIDE SEQUENCE [LARGE SCALE GENOMIC DNA]</scope>
    <source>
        <strain evidence="6 7">CBS 119000</strain>
    </source>
</reference>
<keyword evidence="5" id="KW-0732">Signal</keyword>
<dbReference type="Gene3D" id="3.20.120.10">
    <property type="entry name" value="Hydrophobin"/>
    <property type="match status" value="1"/>
</dbReference>
<sequence length="125" mass="11837">MKLQLLALAALSATVMAVPYTPAGYGGSGGSGSGSGHGSGSGSGSGGGGNTETSAPYVPCSGLEATAQCCAVNVLGVADLDCKTPPAVPTSAANFVQICGSSKPQCCTLDLLGLALVCTAPAGTQ</sequence>
<name>A0ABP0D6H1_9PEZI</name>
<gene>
    <name evidence="6" type="ORF">SEPCBS119000_000191</name>
</gene>
<dbReference type="PANTHER" id="PTHR42341:SF1">
    <property type="entry name" value="HYDROPHOBIN"/>
    <property type="match status" value="1"/>
</dbReference>
<dbReference type="InterPro" id="IPR036686">
    <property type="entry name" value="Class_II_Hydrophobin_sf"/>
</dbReference>
<evidence type="ECO:0000256" key="4">
    <source>
        <dbReference type="SAM" id="MobiDB-lite"/>
    </source>
</evidence>
<dbReference type="PANTHER" id="PTHR42341">
    <property type="entry name" value="HYDROPHOBIN"/>
    <property type="match status" value="1"/>
</dbReference>
<feature type="region of interest" description="Disordered" evidence="4">
    <location>
        <begin position="28"/>
        <end position="51"/>
    </location>
</feature>
<evidence type="ECO:0000313" key="7">
    <source>
        <dbReference type="Proteomes" id="UP001642502"/>
    </source>
</evidence>
<comment type="subcellular location">
    <subcellularLocation>
        <location evidence="1">Cell envelope</location>
    </subcellularLocation>
</comment>
<evidence type="ECO:0000256" key="3">
    <source>
        <dbReference type="ARBA" id="ARBA00023157"/>
    </source>
</evidence>